<evidence type="ECO:0000259" key="2">
    <source>
        <dbReference type="Pfam" id="PF01978"/>
    </source>
</evidence>
<name>A0A284VRT1_9EURY</name>
<dbReference type="InterPro" id="IPR055859">
    <property type="entry name" value="DUF7436"/>
</dbReference>
<dbReference type="OrthoDB" id="202962at2157"/>
<evidence type="ECO:0000313" key="5">
    <source>
        <dbReference type="Proteomes" id="UP000218615"/>
    </source>
</evidence>
<dbReference type="InterPro" id="IPR036388">
    <property type="entry name" value="WH-like_DNA-bd_sf"/>
</dbReference>
<dbReference type="InterPro" id="IPR051797">
    <property type="entry name" value="TrmB-like"/>
</dbReference>
<dbReference type="Gene3D" id="3.30.870.10">
    <property type="entry name" value="Endonuclease Chain A"/>
    <property type="match status" value="1"/>
</dbReference>
<dbReference type="Pfam" id="PF01978">
    <property type="entry name" value="TrmB"/>
    <property type="match status" value="1"/>
</dbReference>
<dbReference type="RefSeq" id="WP_096206546.1">
    <property type="nucleotide sequence ID" value="NZ_FZMP01000202.1"/>
</dbReference>
<dbReference type="InterPro" id="IPR036390">
    <property type="entry name" value="WH_DNA-bd_sf"/>
</dbReference>
<dbReference type="Proteomes" id="UP000218615">
    <property type="component" value="Unassembled WGS sequence"/>
</dbReference>
<feature type="coiled-coil region" evidence="1">
    <location>
        <begin position="72"/>
        <end position="99"/>
    </location>
</feature>
<feature type="domain" description="Transcription regulator TrmB N-terminal" evidence="2">
    <location>
        <begin position="5"/>
        <end position="71"/>
    </location>
</feature>
<sequence>MIEKLRKLGLTGYEAQAFVALLKLGDAEANEIANRAKIPIGRIYNVLSNLEDLRLIRAQDTRPRRYECVEPSTALERLLRNKQEELKHACEEVEMLTNDLASELSGVRARKPGKTFWTVAIGDQSQELVQECILGARKEILFFLASQPCSERIKNKLKFEKLPEIINAISEALEKGTDVKVILSKEVDFSELEDSSNIKKLLMHMGNEFNCRLAAIPATPFHIIDRENVLLQMLNPLAPNELFAVVNVRDTKLAEELREKFFAIWEKAEVYSERKIKSAVK</sequence>
<proteinExistence type="predicted"/>
<reference evidence="5" key="1">
    <citation type="submission" date="2017-06" db="EMBL/GenBank/DDBJ databases">
        <authorList>
            <person name="Cremers G."/>
        </authorList>
    </citation>
    <scope>NUCLEOTIDE SEQUENCE [LARGE SCALE GENOMIC DNA]</scope>
</reference>
<dbReference type="PANTHER" id="PTHR34293:SF1">
    <property type="entry name" value="HTH-TYPE TRANSCRIPTIONAL REGULATOR TRMBL2"/>
    <property type="match status" value="1"/>
</dbReference>
<evidence type="ECO:0000313" key="4">
    <source>
        <dbReference type="EMBL" id="SNQ61919.1"/>
    </source>
</evidence>
<dbReference type="InterPro" id="IPR002831">
    <property type="entry name" value="Tscrpt_reg_TrmB_N"/>
</dbReference>
<feature type="domain" description="DUF7436" evidence="3">
    <location>
        <begin position="114"/>
        <end position="269"/>
    </location>
</feature>
<organism evidence="4 5">
    <name type="scientific">Candidatus Methanoperedens nitratireducens</name>
    <dbReference type="NCBI Taxonomy" id="1392998"/>
    <lineage>
        <taxon>Archaea</taxon>
        <taxon>Methanobacteriati</taxon>
        <taxon>Methanobacteriota</taxon>
        <taxon>Stenosarchaea group</taxon>
        <taxon>Methanomicrobia</taxon>
        <taxon>Methanosarcinales</taxon>
        <taxon>ANME-2 cluster</taxon>
        <taxon>Candidatus Methanoperedentaceae</taxon>
        <taxon>Candidatus Methanoperedens</taxon>
    </lineage>
</organism>
<evidence type="ECO:0000256" key="1">
    <source>
        <dbReference type="SAM" id="Coils"/>
    </source>
</evidence>
<evidence type="ECO:0000259" key="3">
    <source>
        <dbReference type="Pfam" id="PF24217"/>
    </source>
</evidence>
<accession>A0A284VRT1</accession>
<dbReference type="EMBL" id="FZMP01000202">
    <property type="protein sequence ID" value="SNQ61919.1"/>
    <property type="molecule type" value="Genomic_DNA"/>
</dbReference>
<keyword evidence="1" id="KW-0175">Coiled coil</keyword>
<gene>
    <name evidence="4" type="ORF">MNV_550009</name>
</gene>
<dbReference type="Gene3D" id="1.10.10.10">
    <property type="entry name" value="Winged helix-like DNA-binding domain superfamily/Winged helix DNA-binding domain"/>
    <property type="match status" value="1"/>
</dbReference>
<dbReference type="SUPFAM" id="SSF46785">
    <property type="entry name" value="Winged helix' DNA-binding domain"/>
    <property type="match status" value="1"/>
</dbReference>
<dbReference type="PANTHER" id="PTHR34293">
    <property type="entry name" value="HTH-TYPE TRANSCRIPTIONAL REGULATOR TRMBL2"/>
    <property type="match status" value="1"/>
</dbReference>
<dbReference type="AlphaFoldDB" id="A0A284VRT1"/>
<dbReference type="Pfam" id="PF24217">
    <property type="entry name" value="DUF7436"/>
    <property type="match status" value="1"/>
</dbReference>
<keyword evidence="5" id="KW-1185">Reference proteome</keyword>
<protein>
    <submittedName>
        <fullName evidence="4">Putative Transcriptional regulator</fullName>
    </submittedName>
</protein>